<dbReference type="SMART" id="SM00856">
    <property type="entry name" value="PMEI"/>
    <property type="match status" value="1"/>
</dbReference>
<comment type="catalytic activity">
    <reaction evidence="7">
        <text>[(1-&gt;4)-alpha-D-galacturonosyl methyl ester](n) + n H2O = [(1-&gt;4)-alpha-D-galacturonosyl](n) + n methanol + n H(+)</text>
        <dbReference type="Rhea" id="RHEA:22380"/>
        <dbReference type="Rhea" id="RHEA-COMP:14570"/>
        <dbReference type="Rhea" id="RHEA-COMP:14573"/>
        <dbReference type="ChEBI" id="CHEBI:15377"/>
        <dbReference type="ChEBI" id="CHEBI:15378"/>
        <dbReference type="ChEBI" id="CHEBI:17790"/>
        <dbReference type="ChEBI" id="CHEBI:140522"/>
        <dbReference type="ChEBI" id="CHEBI:140523"/>
        <dbReference type="EC" id="3.1.1.11"/>
    </reaction>
</comment>
<dbReference type="InterPro" id="IPR012334">
    <property type="entry name" value="Pectin_lyas_fold"/>
</dbReference>
<dbReference type="GO" id="GO:0030599">
    <property type="term" value="F:pectinesterase activity"/>
    <property type="evidence" value="ECO:0007669"/>
    <property type="project" value="UniProtKB-UniRule"/>
</dbReference>
<protein>
    <recommendedName>
        <fullName evidence="7">Pectinesterase</fullName>
        <ecNumber evidence="7">3.1.1.11</ecNumber>
    </recommendedName>
</protein>
<evidence type="ECO:0000313" key="10">
    <source>
        <dbReference type="Proteomes" id="UP000541444"/>
    </source>
</evidence>
<dbReference type="PROSITE" id="PS00503">
    <property type="entry name" value="PECTINESTERASE_2"/>
    <property type="match status" value="1"/>
</dbReference>
<dbReference type="GO" id="GO:0004857">
    <property type="term" value="F:enzyme inhibitor activity"/>
    <property type="evidence" value="ECO:0007669"/>
    <property type="project" value="InterPro"/>
</dbReference>
<keyword evidence="7" id="KW-0732">Signal</keyword>
<evidence type="ECO:0000256" key="4">
    <source>
        <dbReference type="ARBA" id="ARBA00022801"/>
    </source>
</evidence>
<dbReference type="InterPro" id="IPR000070">
    <property type="entry name" value="Pectinesterase_cat"/>
</dbReference>
<evidence type="ECO:0000259" key="8">
    <source>
        <dbReference type="SMART" id="SM00856"/>
    </source>
</evidence>
<feature type="chain" id="PRO_5029940042" description="Pectinesterase" evidence="7">
    <location>
        <begin position="24"/>
        <end position="512"/>
    </location>
</feature>
<dbReference type="CDD" id="cd15798">
    <property type="entry name" value="PMEI-like_3"/>
    <property type="match status" value="1"/>
</dbReference>
<feature type="active site" evidence="6">
    <location>
        <position position="354"/>
    </location>
</feature>
<dbReference type="GO" id="GO:0045490">
    <property type="term" value="P:pectin catabolic process"/>
    <property type="evidence" value="ECO:0007669"/>
    <property type="project" value="UniProtKB-UniRule"/>
</dbReference>
<keyword evidence="7" id="KW-0134">Cell wall</keyword>
<dbReference type="UniPathway" id="UPA00545">
    <property type="reaction ID" value="UER00823"/>
</dbReference>
<proteinExistence type="inferred from homology"/>
<keyword evidence="10" id="KW-1185">Reference proteome</keyword>
<gene>
    <name evidence="9" type="ORF">GIB67_008763</name>
</gene>
<keyword evidence="7" id="KW-0961">Cell wall biogenesis/degradation</keyword>
<keyword evidence="4 7" id="KW-0378">Hydrolase</keyword>
<dbReference type="Gene3D" id="2.160.20.10">
    <property type="entry name" value="Single-stranded right-handed beta-helix, Pectin lyase-like"/>
    <property type="match status" value="1"/>
</dbReference>
<dbReference type="EC" id="3.1.1.11" evidence="7"/>
<feature type="signal peptide" evidence="7">
    <location>
        <begin position="1"/>
        <end position="23"/>
    </location>
</feature>
<accession>A0A7J7P6A6</accession>
<dbReference type="GO" id="GO:0042545">
    <property type="term" value="P:cell wall modification"/>
    <property type="evidence" value="ECO:0007669"/>
    <property type="project" value="UniProtKB-UniRule"/>
</dbReference>
<evidence type="ECO:0000256" key="2">
    <source>
        <dbReference type="ARBA" id="ARBA00006027"/>
    </source>
</evidence>
<dbReference type="NCBIfam" id="TIGR01614">
    <property type="entry name" value="PME_inhib"/>
    <property type="match status" value="1"/>
</dbReference>
<evidence type="ECO:0000256" key="1">
    <source>
        <dbReference type="ARBA" id="ARBA00005184"/>
    </source>
</evidence>
<dbReference type="PROSITE" id="PS00800">
    <property type="entry name" value="PECTINESTERASE_1"/>
    <property type="match status" value="1"/>
</dbReference>
<dbReference type="AlphaFoldDB" id="A0A7J7P6A6"/>
<dbReference type="SUPFAM" id="SSF51126">
    <property type="entry name" value="Pectin lyase-like"/>
    <property type="match status" value="1"/>
</dbReference>
<name>A0A7J7P6A6_9MAGN</name>
<dbReference type="Proteomes" id="UP000541444">
    <property type="component" value="Unassembled WGS sequence"/>
</dbReference>
<dbReference type="InterPro" id="IPR018040">
    <property type="entry name" value="Pectinesterase_Tyr_AS"/>
</dbReference>
<dbReference type="FunFam" id="2.160.20.10:FF:000001">
    <property type="entry name" value="Pectinesterase"/>
    <property type="match status" value="1"/>
</dbReference>
<evidence type="ECO:0000313" key="9">
    <source>
        <dbReference type="EMBL" id="KAF6174708.1"/>
    </source>
</evidence>
<dbReference type="InterPro" id="IPR011050">
    <property type="entry name" value="Pectin_lyase_fold/virulence"/>
</dbReference>
<feature type="domain" description="Pectinesterase inhibitor" evidence="8">
    <location>
        <begin position="25"/>
        <end position="170"/>
    </location>
</feature>
<dbReference type="InterPro" id="IPR035513">
    <property type="entry name" value="Invertase/methylesterase_inhib"/>
</dbReference>
<comment type="pathway">
    <text evidence="1 7">Glycan metabolism; pectin degradation; 2-dehydro-3-deoxy-D-gluconate from pectin: step 1/5.</text>
</comment>
<sequence>MSALRLFIISIFLVHVLLSPAFANETPPNIKEWCSQTPNPEPCEYFLSQKTNSHSVKEKSDFHKASVQIALERALRAKSYTSGLGPKCRNKKEKAAWDDCLELYETTILKLNQTVDTYKCTEDDSQTWLSAALTNLETCRTGFVELGVADNLLPLMSNNVSKLICNSLSVNKISPGKEKYKHGYPKWVSPGDRKLLQTVSPAADVVVAADGSGNYKTIKEAIDAAGKRKGTARFVIHVKAGTYKENVVAGNKVKNVMLLGDGIGKTIITGSKSVGGGSTTFNSATFAVTGDGFIGRGVTFRNTAGAANHQAVALRSGSDLSVFYQCSIEGYQDSLYVHSQRQFYRECNVYGTVDFIFGNAAVVLQSCNLYARKPMANQKCVVTAQGRTDPNENTGISIHNSKILATSDLGSTPTYLGRPWKQYSRTVYLKSFIGSHIVPAGWLEWSGNFALNTLYYGEYLNTGPGAATAKRVKWKGYHVITSATEASKFSVGSFIAGSSWLPSTKVPFTSGI</sequence>
<keyword evidence="5 7" id="KW-0063">Aspartyl esterase</keyword>
<comment type="similarity">
    <text evidence="2">In the N-terminal section; belongs to the PMEI family.</text>
</comment>
<evidence type="ECO:0000256" key="5">
    <source>
        <dbReference type="ARBA" id="ARBA00023085"/>
    </source>
</evidence>
<dbReference type="Pfam" id="PF01095">
    <property type="entry name" value="Pectinesterase"/>
    <property type="match status" value="1"/>
</dbReference>
<dbReference type="OrthoDB" id="2019149at2759"/>
<keyword evidence="7" id="KW-0964">Secreted</keyword>
<organism evidence="9 10">
    <name type="scientific">Kingdonia uniflora</name>
    <dbReference type="NCBI Taxonomy" id="39325"/>
    <lineage>
        <taxon>Eukaryota</taxon>
        <taxon>Viridiplantae</taxon>
        <taxon>Streptophyta</taxon>
        <taxon>Embryophyta</taxon>
        <taxon>Tracheophyta</taxon>
        <taxon>Spermatophyta</taxon>
        <taxon>Magnoliopsida</taxon>
        <taxon>Ranunculales</taxon>
        <taxon>Circaeasteraceae</taxon>
        <taxon>Kingdonia</taxon>
    </lineage>
</organism>
<dbReference type="PANTHER" id="PTHR31707">
    <property type="entry name" value="PECTINESTERASE"/>
    <property type="match status" value="1"/>
</dbReference>
<evidence type="ECO:0000256" key="6">
    <source>
        <dbReference type="PROSITE-ProRule" id="PRU10040"/>
    </source>
</evidence>
<dbReference type="InterPro" id="IPR006501">
    <property type="entry name" value="Pectinesterase_inhib_dom"/>
</dbReference>
<comment type="caution">
    <text evidence="9">The sequence shown here is derived from an EMBL/GenBank/DDBJ whole genome shotgun (WGS) entry which is preliminary data.</text>
</comment>
<comment type="similarity">
    <text evidence="3">In the C-terminal section; belongs to the pectinesterase family.</text>
</comment>
<evidence type="ECO:0000256" key="3">
    <source>
        <dbReference type="ARBA" id="ARBA00007786"/>
    </source>
</evidence>
<comment type="function">
    <text evidence="7">Acts in the modification of cell walls via demethylesterification of cell wall pectin.</text>
</comment>
<reference evidence="9 10" key="1">
    <citation type="journal article" date="2020" name="IScience">
        <title>Genome Sequencing of the Endangered Kingdonia uniflora (Circaeasteraceae, Ranunculales) Reveals Potential Mechanisms of Evolutionary Specialization.</title>
        <authorList>
            <person name="Sun Y."/>
            <person name="Deng T."/>
            <person name="Zhang A."/>
            <person name="Moore M.J."/>
            <person name="Landis J.B."/>
            <person name="Lin N."/>
            <person name="Zhang H."/>
            <person name="Zhang X."/>
            <person name="Huang J."/>
            <person name="Zhang X."/>
            <person name="Sun H."/>
            <person name="Wang H."/>
        </authorList>
    </citation>
    <scope>NUCLEOTIDE SEQUENCE [LARGE SCALE GENOMIC DNA]</scope>
    <source>
        <strain evidence="9">TB1705</strain>
        <tissue evidence="9">Leaf</tissue>
    </source>
</reference>
<dbReference type="Gene3D" id="1.20.140.40">
    <property type="entry name" value="Invertase/pectin methylesterase inhibitor family protein"/>
    <property type="match status" value="1"/>
</dbReference>
<evidence type="ECO:0000256" key="7">
    <source>
        <dbReference type="RuleBase" id="RU000589"/>
    </source>
</evidence>
<dbReference type="SUPFAM" id="SSF101148">
    <property type="entry name" value="Plant invertase/pectin methylesterase inhibitor"/>
    <property type="match status" value="1"/>
</dbReference>
<dbReference type="InterPro" id="IPR033131">
    <property type="entry name" value="Pectinesterase_Asp_AS"/>
</dbReference>
<dbReference type="Pfam" id="PF04043">
    <property type="entry name" value="PMEI"/>
    <property type="match status" value="1"/>
</dbReference>
<comment type="subcellular location">
    <subcellularLocation>
        <location evidence="7">Secreted</location>
        <location evidence="7">Cell wall</location>
    </subcellularLocation>
</comment>
<dbReference type="EMBL" id="JACGCM010000250">
    <property type="protein sequence ID" value="KAF6174708.1"/>
    <property type="molecule type" value="Genomic_DNA"/>
</dbReference>